<dbReference type="SUPFAM" id="SSF53092">
    <property type="entry name" value="Creatinase/prolidase N-terminal domain"/>
    <property type="match status" value="1"/>
</dbReference>
<reference evidence="2 3" key="1">
    <citation type="submission" date="2009-02" db="EMBL/GenBank/DDBJ databases">
        <title>Draft genome sequence of Clostridium asparagiforme (DSM 15981).</title>
        <authorList>
            <person name="Sudarsanam P."/>
            <person name="Ley R."/>
            <person name="Guruge J."/>
            <person name="Turnbaugh P.J."/>
            <person name="Mahowald M."/>
            <person name="Liep D."/>
            <person name="Gordon J."/>
        </authorList>
    </citation>
    <scope>NUCLEOTIDE SEQUENCE [LARGE SCALE GENOMIC DNA]</scope>
    <source>
        <strain evidence="2 3">DSM 15981</strain>
    </source>
</reference>
<gene>
    <name evidence="2" type="ORF">CLOSTASPAR_04424</name>
</gene>
<evidence type="ECO:0000259" key="1">
    <source>
        <dbReference type="Pfam" id="PF01321"/>
    </source>
</evidence>
<keyword evidence="3" id="KW-1185">Reference proteome</keyword>
<evidence type="ECO:0000313" key="3">
    <source>
        <dbReference type="Proteomes" id="UP000004756"/>
    </source>
</evidence>
<proteinExistence type="predicted"/>
<dbReference type="HOGENOM" id="CLU_1882101_0_0_9"/>
<name>C0D578_9FIRM</name>
<dbReference type="InterPro" id="IPR000587">
    <property type="entry name" value="Creatinase_N"/>
</dbReference>
<feature type="domain" description="Creatinase N-terminal" evidence="1">
    <location>
        <begin position="8"/>
        <end position="63"/>
    </location>
</feature>
<comment type="caution">
    <text evidence="2">The sequence shown here is derived from an EMBL/GenBank/DDBJ whole genome shotgun (WGS) entry which is preliminary data.</text>
</comment>
<dbReference type="Pfam" id="PF01321">
    <property type="entry name" value="Creatinase_N"/>
    <property type="match status" value="1"/>
</dbReference>
<accession>C0D578</accession>
<dbReference type="Proteomes" id="UP000004756">
    <property type="component" value="Unassembled WGS sequence"/>
</dbReference>
<dbReference type="AlphaFoldDB" id="C0D578"/>
<dbReference type="EMBL" id="ACCJ01000360">
    <property type="protein sequence ID" value="EEG53533.1"/>
    <property type="molecule type" value="Genomic_DNA"/>
</dbReference>
<evidence type="ECO:0000313" key="2">
    <source>
        <dbReference type="EMBL" id="EEG53533.1"/>
    </source>
</evidence>
<protein>
    <recommendedName>
        <fullName evidence="1">Creatinase N-terminal domain-containing protein</fullName>
    </recommendedName>
</protein>
<dbReference type="Gene3D" id="3.40.350.10">
    <property type="entry name" value="Creatinase/prolidase N-terminal domain"/>
    <property type="match status" value="1"/>
</dbReference>
<sequence length="135" mass="15045">MEELHRQRLDRLSQALKEEGLTQMIVSDPLAVWYFTGVDVQPGERLFALYARADGGHKLILNKLFTVACTGLEEVWMTDTDDTIGILAPSGGPCRGYGNRQELARPLSSGPDGAQSRRALRQFLRLCGPYPRRKG</sequence>
<dbReference type="InterPro" id="IPR029149">
    <property type="entry name" value="Creatin/AminoP/Spt16_N"/>
</dbReference>
<organism evidence="2 3">
    <name type="scientific">[Clostridium] asparagiforme DSM 15981</name>
    <dbReference type="NCBI Taxonomy" id="518636"/>
    <lineage>
        <taxon>Bacteria</taxon>
        <taxon>Bacillati</taxon>
        <taxon>Bacillota</taxon>
        <taxon>Clostridia</taxon>
        <taxon>Lachnospirales</taxon>
        <taxon>Lachnospiraceae</taxon>
        <taxon>Enterocloster</taxon>
    </lineage>
</organism>